<name>A0A5J4P199_9TREM</name>
<organism evidence="2 3">
    <name type="scientific">Paragonimus westermani</name>
    <dbReference type="NCBI Taxonomy" id="34504"/>
    <lineage>
        <taxon>Eukaryota</taxon>
        <taxon>Metazoa</taxon>
        <taxon>Spiralia</taxon>
        <taxon>Lophotrochozoa</taxon>
        <taxon>Platyhelminthes</taxon>
        <taxon>Trematoda</taxon>
        <taxon>Digenea</taxon>
        <taxon>Plagiorchiida</taxon>
        <taxon>Troglotremata</taxon>
        <taxon>Troglotrematidae</taxon>
        <taxon>Paragonimus</taxon>
    </lineage>
</organism>
<evidence type="ECO:0000256" key="1">
    <source>
        <dbReference type="SAM" id="Phobius"/>
    </source>
</evidence>
<dbReference type="EMBL" id="QNGE01000232">
    <property type="protein sequence ID" value="KAA3681302.1"/>
    <property type="molecule type" value="Genomic_DNA"/>
</dbReference>
<keyword evidence="1" id="KW-0472">Membrane</keyword>
<accession>A0A5J4P199</accession>
<keyword evidence="3" id="KW-1185">Reference proteome</keyword>
<keyword evidence="1" id="KW-0812">Transmembrane</keyword>
<evidence type="ECO:0000313" key="2">
    <source>
        <dbReference type="EMBL" id="KAA3681302.1"/>
    </source>
</evidence>
<sequence>MSAGVYFLLRINVIRFDSRSIRQSVSTLSSQKLAGMGYALLAFADLAAYLIAGSLLTILLIDLVVRIKLLDEQAAAVDSEIAPFGFDLDGQPGCSIGYYYIDATSEDFITKV</sequence>
<feature type="transmembrane region" description="Helical" evidence="1">
    <location>
        <begin position="38"/>
        <end position="61"/>
    </location>
</feature>
<comment type="caution">
    <text evidence="2">The sequence shown here is derived from an EMBL/GenBank/DDBJ whole genome shotgun (WGS) entry which is preliminary data.</text>
</comment>
<gene>
    <name evidence="2" type="ORF">DEA37_0010555</name>
</gene>
<evidence type="ECO:0000313" key="3">
    <source>
        <dbReference type="Proteomes" id="UP000324629"/>
    </source>
</evidence>
<reference evidence="2 3" key="1">
    <citation type="journal article" date="2019" name="Gigascience">
        <title>Whole-genome sequence of the oriental lung fluke Paragonimus westermani.</title>
        <authorList>
            <person name="Oey H."/>
            <person name="Zakrzewski M."/>
            <person name="Narain K."/>
            <person name="Devi K.R."/>
            <person name="Agatsuma T."/>
            <person name="Nawaratna S."/>
            <person name="Gobert G.N."/>
            <person name="Jones M.K."/>
            <person name="Ragan M.A."/>
            <person name="McManus D.P."/>
            <person name="Krause L."/>
        </authorList>
    </citation>
    <scope>NUCLEOTIDE SEQUENCE [LARGE SCALE GENOMIC DNA]</scope>
    <source>
        <strain evidence="2 3">IND2009</strain>
    </source>
</reference>
<keyword evidence="1" id="KW-1133">Transmembrane helix</keyword>
<dbReference type="AlphaFoldDB" id="A0A5J4P199"/>
<protein>
    <submittedName>
        <fullName evidence="2">Uncharacterized protein</fullName>
    </submittedName>
</protein>
<proteinExistence type="predicted"/>
<dbReference type="Proteomes" id="UP000324629">
    <property type="component" value="Unassembled WGS sequence"/>
</dbReference>